<dbReference type="GO" id="GO:0008757">
    <property type="term" value="F:S-adenosylmethionine-dependent methyltransferase activity"/>
    <property type="evidence" value="ECO:0007669"/>
    <property type="project" value="InterPro"/>
</dbReference>
<dbReference type="PANTHER" id="PTHR43861">
    <property type="entry name" value="TRANS-ACONITATE 2-METHYLTRANSFERASE-RELATED"/>
    <property type="match status" value="1"/>
</dbReference>
<reference evidence="2" key="2">
    <citation type="journal article" date="2021" name="PeerJ">
        <title>Extensive microbial diversity within the chicken gut microbiome revealed by metagenomics and culture.</title>
        <authorList>
            <person name="Gilroy R."/>
            <person name="Ravi A."/>
            <person name="Getino M."/>
            <person name="Pursley I."/>
            <person name="Horton D.L."/>
            <person name="Alikhan N.F."/>
            <person name="Baker D."/>
            <person name="Gharbi K."/>
            <person name="Hall N."/>
            <person name="Watson M."/>
            <person name="Adriaenssens E.M."/>
            <person name="Foster-Nyarko E."/>
            <person name="Jarju S."/>
            <person name="Secka A."/>
            <person name="Antonio M."/>
            <person name="Oren A."/>
            <person name="Chaudhuri R.R."/>
            <person name="La Ragione R."/>
            <person name="Hildebrand F."/>
            <person name="Pallen M.J."/>
        </authorList>
    </citation>
    <scope>NUCLEOTIDE SEQUENCE</scope>
    <source>
        <strain evidence="2">ChiSjej2B20-13462</strain>
    </source>
</reference>
<gene>
    <name evidence="2" type="ORF">IAA67_06325</name>
</gene>
<evidence type="ECO:0000259" key="1">
    <source>
        <dbReference type="Pfam" id="PF08241"/>
    </source>
</evidence>
<dbReference type="SUPFAM" id="SSF53335">
    <property type="entry name" value="S-adenosyl-L-methionine-dependent methyltransferases"/>
    <property type="match status" value="1"/>
</dbReference>
<name>A0A9D0Z658_9FIRM</name>
<dbReference type="Gene3D" id="3.40.50.150">
    <property type="entry name" value="Vaccinia Virus protein VP39"/>
    <property type="match status" value="1"/>
</dbReference>
<dbReference type="GO" id="GO:0032259">
    <property type="term" value="P:methylation"/>
    <property type="evidence" value="ECO:0007669"/>
    <property type="project" value="UniProtKB-KW"/>
</dbReference>
<evidence type="ECO:0000313" key="2">
    <source>
        <dbReference type="EMBL" id="HIQ69926.1"/>
    </source>
</evidence>
<reference evidence="2" key="1">
    <citation type="submission" date="2020-10" db="EMBL/GenBank/DDBJ databases">
        <authorList>
            <person name="Gilroy R."/>
        </authorList>
    </citation>
    <scope>NUCLEOTIDE SEQUENCE</scope>
    <source>
        <strain evidence="2">ChiSjej2B20-13462</strain>
    </source>
</reference>
<protein>
    <submittedName>
        <fullName evidence="2">Class I SAM-dependent methyltransferase</fullName>
    </submittedName>
</protein>
<feature type="domain" description="Methyltransferase type 11" evidence="1">
    <location>
        <begin position="46"/>
        <end position="140"/>
    </location>
</feature>
<dbReference type="InterPro" id="IPR029063">
    <property type="entry name" value="SAM-dependent_MTases_sf"/>
</dbReference>
<evidence type="ECO:0000313" key="3">
    <source>
        <dbReference type="Proteomes" id="UP000886874"/>
    </source>
</evidence>
<dbReference type="EMBL" id="DVFN01000092">
    <property type="protein sequence ID" value="HIQ69926.1"/>
    <property type="molecule type" value="Genomic_DNA"/>
</dbReference>
<sequence length="243" mass="27691">MRNEYENEAFFQQYAQMSRSREGLSAAGEWHQLKPLFPPLEGKSVLDMSCGYGWHCKFAAEQGARQVLGIDLSSKMIEEANRRNSGEGILYQVCGIEDYAFPEAAWDCVVSNLALHYIEDLDSIFEKVYRTLKKDGIFLFNIEHPVFTAGVGQDWAYGADGTPLYWPIDQYFMPGERLTHFLGCEVRKQHHTLTQILMGLLRSGFVLEAVEEAKPSAEMLDISGMRDELRRPMMLLVRARAAH</sequence>
<dbReference type="AlphaFoldDB" id="A0A9D0Z658"/>
<comment type="caution">
    <text evidence="2">The sequence shown here is derived from an EMBL/GenBank/DDBJ whole genome shotgun (WGS) entry which is preliminary data.</text>
</comment>
<proteinExistence type="predicted"/>
<keyword evidence="2" id="KW-0489">Methyltransferase</keyword>
<dbReference type="Pfam" id="PF08241">
    <property type="entry name" value="Methyltransf_11"/>
    <property type="match status" value="1"/>
</dbReference>
<organism evidence="2 3">
    <name type="scientific">Candidatus Avoscillospira stercorigallinarum</name>
    <dbReference type="NCBI Taxonomy" id="2840708"/>
    <lineage>
        <taxon>Bacteria</taxon>
        <taxon>Bacillati</taxon>
        <taxon>Bacillota</taxon>
        <taxon>Clostridia</taxon>
        <taxon>Eubacteriales</taxon>
        <taxon>Oscillospiraceae</taxon>
        <taxon>Oscillospiraceae incertae sedis</taxon>
        <taxon>Candidatus Avoscillospira</taxon>
    </lineage>
</organism>
<dbReference type="CDD" id="cd02440">
    <property type="entry name" value="AdoMet_MTases"/>
    <property type="match status" value="1"/>
</dbReference>
<keyword evidence="2" id="KW-0808">Transferase</keyword>
<dbReference type="Proteomes" id="UP000886874">
    <property type="component" value="Unassembled WGS sequence"/>
</dbReference>
<accession>A0A9D0Z658</accession>
<dbReference type="InterPro" id="IPR013216">
    <property type="entry name" value="Methyltransf_11"/>
</dbReference>